<dbReference type="GO" id="GO:0016709">
    <property type="term" value="F:oxidoreductase activity, acting on paired donors, with incorporation or reduction of molecular oxygen, NAD(P)H as one donor, and incorporation of one atom of oxygen"/>
    <property type="evidence" value="ECO:0007669"/>
    <property type="project" value="UniProtKB-ARBA"/>
</dbReference>
<evidence type="ECO:0000256" key="3">
    <source>
        <dbReference type="ARBA" id="ARBA00022827"/>
    </source>
</evidence>
<dbReference type="InterPro" id="IPR002938">
    <property type="entry name" value="FAD-bd"/>
</dbReference>
<dbReference type="GO" id="GO:0071949">
    <property type="term" value="F:FAD binding"/>
    <property type="evidence" value="ECO:0007669"/>
    <property type="project" value="InterPro"/>
</dbReference>
<keyword evidence="4" id="KW-0560">Oxidoreductase</keyword>
<evidence type="ECO:0000256" key="2">
    <source>
        <dbReference type="ARBA" id="ARBA00022630"/>
    </source>
</evidence>
<reference evidence="8" key="2">
    <citation type="submission" date="2020-04" db="EMBL/GenBank/DDBJ databases">
        <authorList>
            <person name="Santos R.A.C."/>
            <person name="Steenwyk J.L."/>
            <person name="Rivero-Menendez O."/>
            <person name="Mead M.E."/>
            <person name="Silva L.P."/>
            <person name="Bastos R.W."/>
            <person name="Alastruey-Izquierdo A."/>
            <person name="Goldman G.H."/>
            <person name="Rokas A."/>
        </authorList>
    </citation>
    <scope>NUCLEOTIDE SEQUENCE</scope>
    <source>
        <strain evidence="8">CNM-CM6805</strain>
    </source>
</reference>
<dbReference type="InterPro" id="IPR036188">
    <property type="entry name" value="FAD/NAD-bd_sf"/>
</dbReference>
<dbReference type="OrthoDB" id="1716816at2759"/>
<evidence type="ECO:0000256" key="1">
    <source>
        <dbReference type="ARBA" id="ARBA00007801"/>
    </source>
</evidence>
<feature type="domain" description="FAD-binding" evidence="6">
    <location>
        <begin position="191"/>
        <end position="392"/>
    </location>
</feature>
<dbReference type="InterPro" id="IPR038220">
    <property type="entry name" value="PHOX_C_sf"/>
</dbReference>
<keyword evidence="3" id="KW-0274">FAD</keyword>
<evidence type="ECO:0000256" key="5">
    <source>
        <dbReference type="SAM" id="MobiDB-lite"/>
    </source>
</evidence>
<dbReference type="PANTHER" id="PTHR43004:SF13">
    <property type="entry name" value="FAD-BINDING DOMAIN-CONTAINING PROTEIN-RELATED"/>
    <property type="match status" value="1"/>
</dbReference>
<dbReference type="SUPFAM" id="SSF54373">
    <property type="entry name" value="FAD-linked reductases, C-terminal domain"/>
    <property type="match status" value="1"/>
</dbReference>
<dbReference type="Pfam" id="PF07976">
    <property type="entry name" value="Phe_hydrox_dim"/>
    <property type="match status" value="1"/>
</dbReference>
<dbReference type="Gene3D" id="3.50.50.60">
    <property type="entry name" value="FAD/NAD(P)-binding domain"/>
    <property type="match status" value="1"/>
</dbReference>
<sequence length="653" mass="72522">MGDTVRTDVLIVGAGPSGLMAAAWMAQMGVNTIIIDQKSHQTRCGRADGLESRTLEILDSFGLADKVWAQANHTVEIALWGATADGKLQRQSVTANSKPGWSRFHESTLSQGQIEEYLMEYVRTRKHVEVKRETIPTSFEIDHMMIDDHDAFPIRVNLEAVASNPKTPLDGVGTPSSELSEAQSDDSGYAGMGTMVEAKYILGCDGAHSWLRKQLGLRLEGESYDDSWGVLDIIPLTDFRGHPADIRKRFIIKSNHGTLMMIPRERKLVRVYVELPPKAADRYRAERNADVLMEQVATIMQPYTMRTSHIDWSTIYNVGHRICRKIGLYNRIFLAGDAIHTHSPKAGQGMNVSMQDTFNLGWKIASVIKGVLHPRVLETYQQERLPVAERLIALDQRICRGMCSERSGHPEVQHGRFDEDHKRALEEENSSMSGLAVIYQPNSLVTSTVWDAPLPKDVACSSSRPSVARNLRVGARIPSVLILNQSDSQARHLQQILPSTGQWNLIVFGGDIAGAGQKRRVEDLADALNSPDSAFEKLNNPVSVARRGFPGLGVYLIHCADRLSIELNDLPKLFRPWTKDGVDYGRVWADGEAYHHAGGGKLYSSFGIGDKGCMALLRPDQHLAFLSDIDDVDSLEQFLRSIMPEATQKPVSL</sequence>
<organism evidence="8 9">
    <name type="scientific">Aspergillus fumigatiaffinis</name>
    <dbReference type="NCBI Taxonomy" id="340414"/>
    <lineage>
        <taxon>Eukaryota</taxon>
        <taxon>Fungi</taxon>
        <taxon>Dikarya</taxon>
        <taxon>Ascomycota</taxon>
        <taxon>Pezizomycotina</taxon>
        <taxon>Eurotiomycetes</taxon>
        <taxon>Eurotiomycetidae</taxon>
        <taxon>Eurotiales</taxon>
        <taxon>Aspergillaceae</taxon>
        <taxon>Aspergillus</taxon>
        <taxon>Aspergillus subgen. Fumigati</taxon>
    </lineage>
</organism>
<dbReference type="AlphaFoldDB" id="A0A8H4GUJ5"/>
<dbReference type="InterPro" id="IPR012941">
    <property type="entry name" value="Phe_hydrox_C_dim_dom"/>
</dbReference>
<feature type="domain" description="FAD-binding" evidence="6">
    <location>
        <begin position="6"/>
        <end position="142"/>
    </location>
</feature>
<feature type="compositionally biased region" description="Polar residues" evidence="5">
    <location>
        <begin position="174"/>
        <end position="186"/>
    </location>
</feature>
<keyword evidence="9" id="KW-1185">Reference proteome</keyword>
<accession>A0A8H4GUJ5</accession>
<feature type="region of interest" description="Disordered" evidence="5">
    <location>
        <begin position="165"/>
        <end position="186"/>
    </location>
</feature>
<feature type="domain" description="Phenol hydroxylase-like C-terminal dimerisation" evidence="7">
    <location>
        <begin position="438"/>
        <end position="645"/>
    </location>
</feature>
<dbReference type="Gene3D" id="3.30.9.10">
    <property type="entry name" value="D-Amino Acid Oxidase, subunit A, domain 2"/>
    <property type="match status" value="1"/>
</dbReference>
<dbReference type="Proteomes" id="UP000653565">
    <property type="component" value="Unassembled WGS sequence"/>
</dbReference>
<evidence type="ECO:0008006" key="10">
    <source>
        <dbReference type="Google" id="ProtNLM"/>
    </source>
</evidence>
<evidence type="ECO:0000313" key="9">
    <source>
        <dbReference type="Proteomes" id="UP000653565"/>
    </source>
</evidence>
<protein>
    <recommendedName>
        <fullName evidence="10">FAD monooxygenase</fullName>
    </recommendedName>
</protein>
<dbReference type="InterPro" id="IPR050641">
    <property type="entry name" value="RIFMO-like"/>
</dbReference>
<keyword evidence="2" id="KW-0285">Flavoprotein</keyword>
<name>A0A8H4GUJ5_9EURO</name>
<evidence type="ECO:0000259" key="7">
    <source>
        <dbReference type="Pfam" id="PF07976"/>
    </source>
</evidence>
<dbReference type="SUPFAM" id="SSF51905">
    <property type="entry name" value="FAD/NAD(P)-binding domain"/>
    <property type="match status" value="1"/>
</dbReference>
<evidence type="ECO:0000256" key="4">
    <source>
        <dbReference type="ARBA" id="ARBA00023002"/>
    </source>
</evidence>
<comment type="caution">
    <text evidence="8">The sequence shown here is derived from an EMBL/GenBank/DDBJ whole genome shotgun (WGS) entry which is preliminary data.</text>
</comment>
<gene>
    <name evidence="8" type="ORF">CNMCM6805_001977</name>
</gene>
<dbReference type="Pfam" id="PF01494">
    <property type="entry name" value="FAD_binding_3"/>
    <property type="match status" value="2"/>
</dbReference>
<proteinExistence type="inferred from homology"/>
<dbReference type="CDD" id="cd02979">
    <property type="entry name" value="PHOX_C"/>
    <property type="match status" value="1"/>
</dbReference>
<comment type="similarity">
    <text evidence="1">Belongs to the PheA/TfdB FAD monooxygenase family.</text>
</comment>
<dbReference type="PANTHER" id="PTHR43004">
    <property type="entry name" value="TRK SYSTEM POTASSIUM UPTAKE PROTEIN"/>
    <property type="match status" value="1"/>
</dbReference>
<reference evidence="8" key="1">
    <citation type="journal article" date="2020" name="bioRxiv">
        <title>Genomic and phenotypic heterogeneity of clinical isolates of the human pathogens Aspergillus fumigatus, Aspergillus lentulus and Aspergillus fumigatiaffinis.</title>
        <authorList>
            <person name="dos Santos R.A.C."/>
            <person name="Steenwyk J.L."/>
            <person name="Rivero-Menendez O."/>
            <person name="Mead M.E."/>
            <person name="Silva L.P."/>
            <person name="Bastos R.W."/>
            <person name="Alastruey-Izquierdo A."/>
            <person name="Goldman G.H."/>
            <person name="Rokas A."/>
        </authorList>
    </citation>
    <scope>NUCLEOTIDE SEQUENCE</scope>
    <source>
        <strain evidence="8">CNM-CM6805</strain>
    </source>
</reference>
<dbReference type="Gene3D" id="3.40.30.20">
    <property type="match status" value="1"/>
</dbReference>
<dbReference type="InterPro" id="IPR036249">
    <property type="entry name" value="Thioredoxin-like_sf"/>
</dbReference>
<dbReference type="EMBL" id="JAAAPX010000148">
    <property type="protein sequence ID" value="KAF4228559.1"/>
    <property type="molecule type" value="Genomic_DNA"/>
</dbReference>
<evidence type="ECO:0000313" key="8">
    <source>
        <dbReference type="EMBL" id="KAF4228559.1"/>
    </source>
</evidence>
<dbReference type="SUPFAM" id="SSF52833">
    <property type="entry name" value="Thioredoxin-like"/>
    <property type="match status" value="1"/>
</dbReference>
<evidence type="ECO:0000259" key="6">
    <source>
        <dbReference type="Pfam" id="PF01494"/>
    </source>
</evidence>
<dbReference type="PRINTS" id="PR00420">
    <property type="entry name" value="RNGMNOXGNASE"/>
</dbReference>